<keyword evidence="2" id="KW-1185">Reference proteome</keyword>
<evidence type="ECO:0000313" key="1">
    <source>
        <dbReference type="EMBL" id="SEW01039.1"/>
    </source>
</evidence>
<gene>
    <name evidence="1" type="ORF">SAMN05192557_1206</name>
</gene>
<evidence type="ECO:0000313" key="2">
    <source>
        <dbReference type="Proteomes" id="UP000243605"/>
    </source>
</evidence>
<proteinExistence type="predicted"/>
<reference evidence="1 2" key="1">
    <citation type="submission" date="2016-10" db="EMBL/GenBank/DDBJ databases">
        <authorList>
            <person name="Varghese N."/>
            <person name="Submissions S."/>
        </authorList>
    </citation>
    <scope>NUCLEOTIDE SEQUENCE [LARGE SCALE GENOMIC DNA]</scope>
    <source>
        <strain evidence="1 2">IBRC-M10081</strain>
    </source>
</reference>
<organism evidence="1 2">
    <name type="scientific">Aliicoccus persicus</name>
    <dbReference type="NCBI Taxonomy" id="930138"/>
    <lineage>
        <taxon>Bacteria</taxon>
        <taxon>Bacillati</taxon>
        <taxon>Bacillota</taxon>
        <taxon>Bacilli</taxon>
        <taxon>Bacillales</taxon>
        <taxon>Staphylococcaceae</taxon>
        <taxon>Aliicoccus</taxon>
    </lineage>
</organism>
<dbReference type="Proteomes" id="UP000243605">
    <property type="component" value="Unassembled WGS sequence"/>
</dbReference>
<dbReference type="AlphaFoldDB" id="A0A662Z339"/>
<accession>A0A662Z339</accession>
<sequence>MPRHIIIGNISILGFEDDGEVIYREEIEKDKDFRIVIKEVEFYEYDIDEFTLEDIKRL</sequence>
<name>A0A662Z339_9STAP</name>
<dbReference type="EMBL" id="FOIT01000003">
    <property type="protein sequence ID" value="SEW01039.1"/>
    <property type="molecule type" value="Genomic_DNA"/>
</dbReference>
<dbReference type="RefSeq" id="WP_180366232.1">
    <property type="nucleotide sequence ID" value="NZ_FOIT01000003.1"/>
</dbReference>
<protein>
    <submittedName>
        <fullName evidence="1">Uncharacterized protein</fullName>
    </submittedName>
</protein>